<dbReference type="Gene3D" id="3.40.640.10">
    <property type="entry name" value="Type I PLP-dependent aspartate aminotransferase-like (Major domain)"/>
    <property type="match status" value="1"/>
</dbReference>
<proteinExistence type="inferred from homology"/>
<sequence length="395" mass="42392">MTPHGTTDVTRELARRTGTQPGDWFLVHKARYGMEVVLRALAEHRGPGEVVTQILTCATAVDPILVAGHAAVHADVAPASLAIDPARLVVGERTRAIVLQHTFGVIDAATARGLRDAADDAGALLLEDSAHCVGRLARRPDGRPYTDVSVHSFGVEKMLPTRFGGAVWVAPDMADAALRDLVRARLAELPAVSRRLDLLARVYRTQNRVLNRLPRRVSRPLRSGLVRAGLLDPAIAPVEMRGALPYRPSAPSGWMVAQVAAALPALDVDEAQRAACVTAYVDVLADVVEIPATIVDAASRAELQPLLRLPVLARDEDAAERLLATLTSAHVHAGRWYRPALFPGVDDPAVYGYTPGDPRLAVSEDAVARLVNLPTNVTVERAREIADVVRRAVSG</sequence>
<dbReference type="Gene3D" id="3.90.1150.10">
    <property type="entry name" value="Aspartate Aminotransferase, domain 1"/>
    <property type="match status" value="1"/>
</dbReference>
<dbReference type="SUPFAM" id="SSF53383">
    <property type="entry name" value="PLP-dependent transferases"/>
    <property type="match status" value="1"/>
</dbReference>
<keyword evidence="3" id="KW-0808">Transferase</keyword>
<keyword evidence="3" id="KW-0032">Aminotransferase</keyword>
<evidence type="ECO:0000313" key="4">
    <source>
        <dbReference type="Proteomes" id="UP000642107"/>
    </source>
</evidence>
<dbReference type="PANTHER" id="PTHR30244">
    <property type="entry name" value="TRANSAMINASE"/>
    <property type="match status" value="1"/>
</dbReference>
<organism evidence="3 4">
    <name type="scientific">Flavimobilis rhizosphaerae</name>
    <dbReference type="NCBI Taxonomy" id="2775421"/>
    <lineage>
        <taxon>Bacteria</taxon>
        <taxon>Bacillati</taxon>
        <taxon>Actinomycetota</taxon>
        <taxon>Actinomycetes</taxon>
        <taxon>Micrococcales</taxon>
        <taxon>Jonesiaceae</taxon>
        <taxon>Flavimobilis</taxon>
    </lineage>
</organism>
<comment type="similarity">
    <text evidence="2">Belongs to the DegT/DnrJ/EryC1 family.</text>
</comment>
<name>A0ABR9DT74_9MICO</name>
<keyword evidence="4" id="KW-1185">Reference proteome</keyword>
<protein>
    <submittedName>
        <fullName evidence="3">DegT/DnrJ/EryC1/StrS aminotransferase family protein</fullName>
    </submittedName>
</protein>
<gene>
    <name evidence="3" type="ORF">IGS67_12615</name>
</gene>
<comment type="cofactor">
    <cofactor evidence="1">
        <name>pyridoxal 5'-phosphate</name>
        <dbReference type="ChEBI" id="CHEBI:597326"/>
    </cofactor>
</comment>
<dbReference type="Pfam" id="PF01041">
    <property type="entry name" value="DegT_DnrJ_EryC1"/>
    <property type="match status" value="1"/>
</dbReference>
<evidence type="ECO:0000313" key="3">
    <source>
        <dbReference type="EMBL" id="MBD9700322.1"/>
    </source>
</evidence>
<dbReference type="EMBL" id="JACZDF010000008">
    <property type="protein sequence ID" value="MBD9700322.1"/>
    <property type="molecule type" value="Genomic_DNA"/>
</dbReference>
<dbReference type="GO" id="GO:0008483">
    <property type="term" value="F:transaminase activity"/>
    <property type="evidence" value="ECO:0007669"/>
    <property type="project" value="UniProtKB-KW"/>
</dbReference>
<dbReference type="InterPro" id="IPR015421">
    <property type="entry name" value="PyrdxlP-dep_Trfase_major"/>
</dbReference>
<keyword evidence="2" id="KW-0663">Pyridoxal phosphate</keyword>
<evidence type="ECO:0000256" key="2">
    <source>
        <dbReference type="RuleBase" id="RU004508"/>
    </source>
</evidence>
<dbReference type="InterPro" id="IPR015422">
    <property type="entry name" value="PyrdxlP-dep_Trfase_small"/>
</dbReference>
<dbReference type="Proteomes" id="UP000642107">
    <property type="component" value="Unassembled WGS sequence"/>
</dbReference>
<dbReference type="InterPro" id="IPR015424">
    <property type="entry name" value="PyrdxlP-dep_Trfase"/>
</dbReference>
<reference evidence="3 4" key="1">
    <citation type="submission" date="2020-09" db="EMBL/GenBank/DDBJ databases">
        <title>Flavimobilis rhizosphaerae sp. nov., isolated from rhizosphere soil of Spartina alterniflora.</title>
        <authorList>
            <person name="Hanqin C."/>
        </authorList>
    </citation>
    <scope>NUCLEOTIDE SEQUENCE [LARGE SCALE GENOMIC DNA]</scope>
    <source>
        <strain evidence="3 4">GY 10621</strain>
    </source>
</reference>
<dbReference type="InterPro" id="IPR000653">
    <property type="entry name" value="DegT/StrS_aminotransferase"/>
</dbReference>
<evidence type="ECO:0000256" key="1">
    <source>
        <dbReference type="ARBA" id="ARBA00001933"/>
    </source>
</evidence>
<comment type="caution">
    <text evidence="3">The sequence shown here is derived from an EMBL/GenBank/DDBJ whole genome shotgun (WGS) entry which is preliminary data.</text>
</comment>
<accession>A0ABR9DT74</accession>
<dbReference type="RefSeq" id="WP_192281721.1">
    <property type="nucleotide sequence ID" value="NZ_JACZDF010000008.1"/>
</dbReference>
<dbReference type="PANTHER" id="PTHR30244:SF34">
    <property type="entry name" value="DTDP-4-AMINO-4,6-DIDEOXYGALACTOSE TRANSAMINASE"/>
    <property type="match status" value="1"/>
</dbReference>